<sequence>MSLRVSWRSTGDTASEDVAMDDAQTPWSTTLGVWTAGRQLSNWLFPKPSHIVSFPSLTSATQQNTTPHNFHHAAPSSWSHYGSNEVVIDNPSYQMQSKHHVNTIPVELLGEIFVHYSRITDDLPSSRTRPFGCIAVTKNAINSPITLGRVCSYWRALSLSMPTLWSSISVHRPTPRDVPIFSEWLARSGSCPLDLTVVQISPEEGLQDVAIQQILHLAISQRQRWRHLSLYLYSNVESIFSSLEGNAFDRLEGLELDVIDWTHGSASQLCRAFYSSPNLKQIRFENSWSHQALLSEAPWERLQIVDIGIMDSTQLFPLLSRAVNLQRLSISCLAGPTKGQIPEKLRLPNLSSFGIRLVDDVANIFENLLLPSLSELQLRGGFGRSANPKLAWTMLQGCLLASGSKIRTLYCAQMAKAEDTLIEMLSSPIMSDIVSLTLQSRITNATLLALSCQNSALILPRMQTLMLWAAHPSGNAFSSMVLSRRRYSSNLSFVHAVLFGKDAKSEQGFCIPGLISNVTHQY</sequence>
<accession>A0A5C3LFL5</accession>
<dbReference type="Gene3D" id="3.80.10.10">
    <property type="entry name" value="Ribonuclease Inhibitor"/>
    <property type="match status" value="1"/>
</dbReference>
<keyword evidence="2" id="KW-1185">Reference proteome</keyword>
<organism evidence="1 2">
    <name type="scientific">Coprinopsis marcescibilis</name>
    <name type="common">Agaric fungus</name>
    <name type="synonym">Psathyrella marcescibilis</name>
    <dbReference type="NCBI Taxonomy" id="230819"/>
    <lineage>
        <taxon>Eukaryota</taxon>
        <taxon>Fungi</taxon>
        <taxon>Dikarya</taxon>
        <taxon>Basidiomycota</taxon>
        <taxon>Agaricomycotina</taxon>
        <taxon>Agaricomycetes</taxon>
        <taxon>Agaricomycetidae</taxon>
        <taxon>Agaricales</taxon>
        <taxon>Agaricineae</taxon>
        <taxon>Psathyrellaceae</taxon>
        <taxon>Coprinopsis</taxon>
    </lineage>
</organism>
<evidence type="ECO:0008006" key="3">
    <source>
        <dbReference type="Google" id="ProtNLM"/>
    </source>
</evidence>
<gene>
    <name evidence="1" type="ORF">FA15DRAFT_754415</name>
</gene>
<dbReference type="AlphaFoldDB" id="A0A5C3LFL5"/>
<reference evidence="1 2" key="1">
    <citation type="journal article" date="2019" name="Nat. Ecol. Evol.">
        <title>Megaphylogeny resolves global patterns of mushroom evolution.</title>
        <authorList>
            <person name="Varga T."/>
            <person name="Krizsan K."/>
            <person name="Foldi C."/>
            <person name="Dima B."/>
            <person name="Sanchez-Garcia M."/>
            <person name="Sanchez-Ramirez S."/>
            <person name="Szollosi G.J."/>
            <person name="Szarkandi J.G."/>
            <person name="Papp V."/>
            <person name="Albert L."/>
            <person name="Andreopoulos W."/>
            <person name="Angelini C."/>
            <person name="Antonin V."/>
            <person name="Barry K.W."/>
            <person name="Bougher N.L."/>
            <person name="Buchanan P."/>
            <person name="Buyck B."/>
            <person name="Bense V."/>
            <person name="Catcheside P."/>
            <person name="Chovatia M."/>
            <person name="Cooper J."/>
            <person name="Damon W."/>
            <person name="Desjardin D."/>
            <person name="Finy P."/>
            <person name="Geml J."/>
            <person name="Haridas S."/>
            <person name="Hughes K."/>
            <person name="Justo A."/>
            <person name="Karasinski D."/>
            <person name="Kautmanova I."/>
            <person name="Kiss B."/>
            <person name="Kocsube S."/>
            <person name="Kotiranta H."/>
            <person name="LaButti K.M."/>
            <person name="Lechner B.E."/>
            <person name="Liimatainen K."/>
            <person name="Lipzen A."/>
            <person name="Lukacs Z."/>
            <person name="Mihaltcheva S."/>
            <person name="Morgado L.N."/>
            <person name="Niskanen T."/>
            <person name="Noordeloos M.E."/>
            <person name="Ohm R.A."/>
            <person name="Ortiz-Santana B."/>
            <person name="Ovrebo C."/>
            <person name="Racz N."/>
            <person name="Riley R."/>
            <person name="Savchenko A."/>
            <person name="Shiryaev A."/>
            <person name="Soop K."/>
            <person name="Spirin V."/>
            <person name="Szebenyi C."/>
            <person name="Tomsovsky M."/>
            <person name="Tulloss R.E."/>
            <person name="Uehling J."/>
            <person name="Grigoriev I.V."/>
            <person name="Vagvolgyi C."/>
            <person name="Papp T."/>
            <person name="Martin F.M."/>
            <person name="Miettinen O."/>
            <person name="Hibbett D.S."/>
            <person name="Nagy L.G."/>
        </authorList>
    </citation>
    <scope>NUCLEOTIDE SEQUENCE [LARGE SCALE GENOMIC DNA]</scope>
    <source>
        <strain evidence="1 2">CBS 121175</strain>
    </source>
</reference>
<name>A0A5C3LFL5_COPMA</name>
<dbReference type="Proteomes" id="UP000307440">
    <property type="component" value="Unassembled WGS sequence"/>
</dbReference>
<dbReference type="SUPFAM" id="SSF52047">
    <property type="entry name" value="RNI-like"/>
    <property type="match status" value="1"/>
</dbReference>
<dbReference type="OrthoDB" id="2975066at2759"/>
<evidence type="ECO:0000313" key="1">
    <source>
        <dbReference type="EMBL" id="TFK27301.1"/>
    </source>
</evidence>
<dbReference type="EMBL" id="ML210166">
    <property type="protein sequence ID" value="TFK27301.1"/>
    <property type="molecule type" value="Genomic_DNA"/>
</dbReference>
<evidence type="ECO:0000313" key="2">
    <source>
        <dbReference type="Proteomes" id="UP000307440"/>
    </source>
</evidence>
<dbReference type="STRING" id="230819.A0A5C3LFL5"/>
<dbReference type="InterPro" id="IPR032675">
    <property type="entry name" value="LRR_dom_sf"/>
</dbReference>
<protein>
    <recommendedName>
        <fullName evidence="3">F-box domain-containing protein</fullName>
    </recommendedName>
</protein>
<proteinExistence type="predicted"/>